<comment type="caution">
    <text evidence="2">The sequence shown here is derived from an EMBL/GenBank/DDBJ whole genome shotgun (WGS) entry which is preliminary data.</text>
</comment>
<sequence length="509" mass="53920">MLINIKDQQGLGIIEVIVAVTLFVIVAVVGVATVAGSYSTNRLGTEETQATIFAQSGLDAVRSIKKQGWDTNFLITDCSGGCGLGLSGNSWVWSGTENTQGVFTRYITVSDVLRDGSGNIVTSGGNLDPDTRRIESSVTWNFSPNRSNAISLITYLTNYAKLIPVVGGWTNPISQSVFDLTNSNSGNNNADAISLFYLSDYVFLGRSSSGGTELYAVDVSDLSAPNLCTNCQLELGGSVNDVKISGNYAYMASTSNSQELQIVNVSNPLSLNTASISSVNLNNSNSGNNNADAVALEISGNSLYMIRAGGNEFIEFNISTPTSPTIVGTDNDITGTPTDMTVVGGYAYVTSTDNNAELQVIELNSRNVVGTLNLDEGNNSADALSIVYAGNNRILVGRDTSQAPELYSINISTPTSPTIADTAEINDSAIDLSFGNGFIFIAIDNNSSDLLILNGSDLDNISDITLLTPALGFLDVSNSPQEILYEPLLDRLFIASSNDNAELEIIRPQ</sequence>
<evidence type="ECO:0000256" key="1">
    <source>
        <dbReference type="SAM" id="Phobius"/>
    </source>
</evidence>
<proteinExistence type="predicted"/>
<dbReference type="Pfam" id="PF08309">
    <property type="entry name" value="LVIVD"/>
    <property type="match status" value="3"/>
</dbReference>
<dbReference type="InterPro" id="IPR015943">
    <property type="entry name" value="WD40/YVTN_repeat-like_dom_sf"/>
</dbReference>
<evidence type="ECO:0008006" key="4">
    <source>
        <dbReference type="Google" id="ProtNLM"/>
    </source>
</evidence>
<keyword evidence="1" id="KW-0812">Transmembrane</keyword>
<accession>A0A1F4UXU1</accession>
<dbReference type="InterPro" id="IPR011044">
    <property type="entry name" value="Quino_amine_DH_bsu"/>
</dbReference>
<evidence type="ECO:0000313" key="2">
    <source>
        <dbReference type="EMBL" id="OGC49759.1"/>
    </source>
</evidence>
<protein>
    <recommendedName>
        <fullName evidence="4">LVIVD repeat protein</fullName>
    </recommendedName>
</protein>
<gene>
    <name evidence="2" type="ORF">A3A69_02315</name>
</gene>
<dbReference type="EMBL" id="MEVF01000014">
    <property type="protein sequence ID" value="OGC49759.1"/>
    <property type="molecule type" value="Genomic_DNA"/>
</dbReference>
<dbReference type="AlphaFoldDB" id="A0A1F4UXU1"/>
<dbReference type="SUPFAM" id="SSF50969">
    <property type="entry name" value="YVTN repeat-like/Quinoprotein amine dehydrogenase"/>
    <property type="match status" value="1"/>
</dbReference>
<reference evidence="2 3" key="1">
    <citation type="journal article" date="2016" name="Nat. Commun.">
        <title>Thousands of microbial genomes shed light on interconnected biogeochemical processes in an aquifer system.</title>
        <authorList>
            <person name="Anantharaman K."/>
            <person name="Brown C.T."/>
            <person name="Hug L.A."/>
            <person name="Sharon I."/>
            <person name="Castelle C.J."/>
            <person name="Probst A.J."/>
            <person name="Thomas B.C."/>
            <person name="Singh A."/>
            <person name="Wilkins M.J."/>
            <person name="Karaoz U."/>
            <person name="Brodie E.L."/>
            <person name="Williams K.H."/>
            <person name="Hubbard S.S."/>
            <person name="Banfield J.F."/>
        </authorList>
    </citation>
    <scope>NUCLEOTIDE SEQUENCE [LARGE SCALE GENOMIC DNA]</scope>
</reference>
<feature type="transmembrane region" description="Helical" evidence="1">
    <location>
        <begin position="12"/>
        <end position="38"/>
    </location>
</feature>
<dbReference type="Gene3D" id="2.130.10.10">
    <property type="entry name" value="YVTN repeat-like/Quinoprotein amine dehydrogenase"/>
    <property type="match status" value="1"/>
</dbReference>
<dbReference type="Proteomes" id="UP000177458">
    <property type="component" value="Unassembled WGS sequence"/>
</dbReference>
<keyword evidence="1" id="KW-0472">Membrane</keyword>
<keyword evidence="1" id="KW-1133">Transmembrane helix</keyword>
<name>A0A1F4UXU1_UNCKA</name>
<dbReference type="InterPro" id="IPR013211">
    <property type="entry name" value="LVIVD"/>
</dbReference>
<evidence type="ECO:0000313" key="3">
    <source>
        <dbReference type="Proteomes" id="UP000177458"/>
    </source>
</evidence>
<organism evidence="2 3">
    <name type="scientific">candidate division WWE3 bacterium RIFCSPLOWO2_01_FULL_37_15</name>
    <dbReference type="NCBI Taxonomy" id="1802622"/>
    <lineage>
        <taxon>Bacteria</taxon>
        <taxon>Katanobacteria</taxon>
    </lineage>
</organism>